<sequence>MSENANLFHILSWACLLFGWMGLTILAFPLGIYLAGQSMKGGVDASLARKLNNWSLIITIVLIVLLVIGFLSIVSIGM</sequence>
<evidence type="ECO:0000256" key="1">
    <source>
        <dbReference type="SAM" id="Phobius"/>
    </source>
</evidence>
<dbReference type="Proteomes" id="UP000198564">
    <property type="component" value="Unassembled WGS sequence"/>
</dbReference>
<keyword evidence="1" id="KW-0472">Membrane</keyword>
<keyword evidence="1" id="KW-1133">Transmembrane helix</keyword>
<evidence type="ECO:0000313" key="2">
    <source>
        <dbReference type="EMBL" id="SEI57473.1"/>
    </source>
</evidence>
<dbReference type="EMBL" id="FNYW01000004">
    <property type="protein sequence ID" value="SEI57473.1"/>
    <property type="molecule type" value="Genomic_DNA"/>
</dbReference>
<feature type="transmembrane region" description="Helical" evidence="1">
    <location>
        <begin position="7"/>
        <end position="34"/>
    </location>
</feature>
<evidence type="ECO:0000313" key="3">
    <source>
        <dbReference type="Proteomes" id="UP000198564"/>
    </source>
</evidence>
<accession>A0A1H6RNZ4</accession>
<feature type="transmembrane region" description="Helical" evidence="1">
    <location>
        <begin position="54"/>
        <end position="76"/>
    </location>
</feature>
<keyword evidence="3" id="KW-1185">Reference proteome</keyword>
<dbReference type="STRING" id="1130080.SAMN04488113_1043"/>
<dbReference type="OrthoDB" id="2168435at2"/>
<keyword evidence="1" id="KW-0812">Transmembrane</keyword>
<protein>
    <submittedName>
        <fullName evidence="2">Uncharacterized protein</fullName>
    </submittedName>
</protein>
<reference evidence="3" key="1">
    <citation type="submission" date="2016-10" db="EMBL/GenBank/DDBJ databases">
        <authorList>
            <person name="Varghese N."/>
            <person name="Submissions S."/>
        </authorList>
    </citation>
    <scope>NUCLEOTIDE SEQUENCE [LARGE SCALE GENOMIC DNA]</scope>
    <source>
        <strain evidence="3">DSM 25751</strain>
    </source>
</reference>
<dbReference type="AlphaFoldDB" id="A0A1H6RNZ4"/>
<organism evidence="2 3">
    <name type="scientific">Alkalibacterium gilvum</name>
    <dbReference type="NCBI Taxonomy" id="1130080"/>
    <lineage>
        <taxon>Bacteria</taxon>
        <taxon>Bacillati</taxon>
        <taxon>Bacillota</taxon>
        <taxon>Bacilli</taxon>
        <taxon>Lactobacillales</taxon>
        <taxon>Carnobacteriaceae</taxon>
        <taxon>Alkalibacterium</taxon>
    </lineage>
</organism>
<name>A0A1H6RNZ4_9LACT</name>
<gene>
    <name evidence="2" type="ORF">SAMN04488113_1043</name>
</gene>
<proteinExistence type="predicted"/>